<dbReference type="SUPFAM" id="SSF56112">
    <property type="entry name" value="Protein kinase-like (PK-like)"/>
    <property type="match status" value="1"/>
</dbReference>
<dbReference type="InterPro" id="IPR020859">
    <property type="entry name" value="ROC"/>
</dbReference>
<dbReference type="FunFam" id="1.25.10.10:FF:000215">
    <property type="entry name" value="leucine-rich repeat serine/threonine-protein kinase 2"/>
    <property type="match status" value="1"/>
</dbReference>
<keyword evidence="2" id="KW-0723">Serine/threonine-protein kinase</keyword>
<feature type="domain" description="Protein kinase" evidence="14">
    <location>
        <begin position="1502"/>
        <end position="1769"/>
    </location>
</feature>
<dbReference type="GO" id="GO:0005525">
    <property type="term" value="F:GTP binding"/>
    <property type="evidence" value="ECO:0007669"/>
    <property type="project" value="UniProtKB-KW"/>
</dbReference>
<dbReference type="FunFam" id="1.10.510.10:FF:001216">
    <property type="entry name" value="Leucine-rich repeat kinase 2"/>
    <property type="match status" value="1"/>
</dbReference>
<evidence type="ECO:0000256" key="11">
    <source>
        <dbReference type="ARBA" id="ARBA00047899"/>
    </source>
</evidence>
<name>A0A2U3X8F1_LEPWE</name>
<dbReference type="PROSITE" id="PS00108">
    <property type="entry name" value="PROTEIN_KINASE_ST"/>
    <property type="match status" value="1"/>
</dbReference>
<dbReference type="SUPFAM" id="SSF52058">
    <property type="entry name" value="L domain-like"/>
    <property type="match status" value="1"/>
</dbReference>
<proteinExistence type="predicted"/>
<reference evidence="17" key="1">
    <citation type="submission" date="2025-08" db="UniProtKB">
        <authorList>
            <consortium name="RefSeq"/>
        </authorList>
    </citation>
    <scope>IDENTIFICATION</scope>
    <source>
        <tissue evidence="17">Liver</tissue>
    </source>
</reference>
<dbReference type="InterPro" id="IPR056602">
    <property type="entry name" value="Beta-prop_LRRK2"/>
</dbReference>
<dbReference type="InterPro" id="IPR032171">
    <property type="entry name" value="COR-A"/>
</dbReference>
<dbReference type="PROSITE" id="PS00107">
    <property type="entry name" value="PROTEIN_KINASE_ATP"/>
    <property type="match status" value="1"/>
</dbReference>
<dbReference type="GO" id="GO:0050793">
    <property type="term" value="P:regulation of developmental process"/>
    <property type="evidence" value="ECO:0007669"/>
    <property type="project" value="UniProtKB-ARBA"/>
</dbReference>
<dbReference type="InterPro" id="IPR056593">
    <property type="entry name" value="ANK_LRRK2"/>
</dbReference>
<dbReference type="FunFam" id="3.30.200.20:FF:000313">
    <property type="entry name" value="Leucine-rich repeat serine/threonine-protein kinase 2"/>
    <property type="match status" value="1"/>
</dbReference>
<keyword evidence="6" id="KW-0677">Repeat</keyword>
<keyword evidence="4" id="KW-0433">Leucine-rich repeat</keyword>
<evidence type="ECO:0000256" key="3">
    <source>
        <dbReference type="ARBA" id="ARBA00022574"/>
    </source>
</evidence>
<dbReference type="SMART" id="SM00364">
    <property type="entry name" value="LRR_BAC"/>
    <property type="match status" value="4"/>
</dbReference>
<dbReference type="FunFam" id="3.40.50.300:FF:000656">
    <property type="entry name" value="Leucine-rich repeat serine/threonine-protein kinase 2"/>
    <property type="match status" value="1"/>
</dbReference>
<evidence type="ECO:0000256" key="6">
    <source>
        <dbReference type="ARBA" id="ARBA00022737"/>
    </source>
</evidence>
<dbReference type="InterPro" id="IPR051420">
    <property type="entry name" value="Ser_Thr_Kinases_DiverseReg"/>
</dbReference>
<dbReference type="Gene3D" id="2.130.10.10">
    <property type="entry name" value="YVTN repeat-like/Quinoprotein amine dehydrogenase"/>
    <property type="match status" value="1"/>
</dbReference>
<dbReference type="PROSITE" id="PS51424">
    <property type="entry name" value="ROC"/>
    <property type="match status" value="1"/>
</dbReference>
<dbReference type="SUPFAM" id="SSF50978">
    <property type="entry name" value="WD40 repeat-like"/>
    <property type="match status" value="1"/>
</dbReference>
<dbReference type="InterPro" id="IPR015943">
    <property type="entry name" value="WD40/YVTN_repeat-like_dom_sf"/>
</dbReference>
<evidence type="ECO:0000256" key="13">
    <source>
        <dbReference type="PROSITE-ProRule" id="PRU10141"/>
    </source>
</evidence>
<dbReference type="InterPro" id="IPR017441">
    <property type="entry name" value="Protein_kinase_ATP_BS"/>
</dbReference>
<dbReference type="EC" id="2.7.11.1" evidence="1"/>
<dbReference type="InterPro" id="IPR011989">
    <property type="entry name" value="ARM-like"/>
</dbReference>
<keyword evidence="8 17" id="KW-0418">Kinase</keyword>
<dbReference type="SUPFAM" id="SSF52540">
    <property type="entry name" value="P-loop containing nucleoside triphosphate hydrolases"/>
    <property type="match status" value="1"/>
</dbReference>
<evidence type="ECO:0000259" key="15">
    <source>
        <dbReference type="PROSITE" id="PS51424"/>
    </source>
</evidence>
<dbReference type="InterPro" id="IPR005225">
    <property type="entry name" value="Small_GTP-bd"/>
</dbReference>
<dbReference type="Pfam" id="PF23744">
    <property type="entry name" value="ARM_LRRK2"/>
    <property type="match status" value="1"/>
</dbReference>
<dbReference type="Gene3D" id="1.10.510.10">
    <property type="entry name" value="Transferase(Phosphotransferase) domain 1"/>
    <property type="match status" value="1"/>
</dbReference>
<dbReference type="Pfam" id="PF23745">
    <property type="entry name" value="ANK_LRRK2"/>
    <property type="match status" value="1"/>
</dbReference>
<dbReference type="FunFam" id="3.30.70.1390:FF:000001">
    <property type="entry name" value="Leucine-rich repeat serine/threonine-protein kinase 2"/>
    <property type="match status" value="1"/>
</dbReference>
<keyword evidence="9 13" id="KW-0067">ATP-binding</keyword>
<evidence type="ECO:0000256" key="4">
    <source>
        <dbReference type="ARBA" id="ARBA00022614"/>
    </source>
</evidence>
<dbReference type="GO" id="GO:0009966">
    <property type="term" value="P:regulation of signal transduction"/>
    <property type="evidence" value="ECO:0007669"/>
    <property type="project" value="UniProtKB-ARBA"/>
</dbReference>
<dbReference type="Proteomes" id="UP000245341">
    <property type="component" value="Unplaced"/>
</dbReference>
<dbReference type="Gene3D" id="3.30.70.1390">
    <property type="entry name" value="ROC domain from the Parkinson's disease-associated leucine-rich repeat kinase 2"/>
    <property type="match status" value="1"/>
</dbReference>
<dbReference type="FunFam" id="3.80.10.10:FF:000179">
    <property type="entry name" value="leucine-rich repeat serine/threonine-protein kinase 2"/>
    <property type="match status" value="1"/>
</dbReference>
<evidence type="ECO:0000256" key="5">
    <source>
        <dbReference type="ARBA" id="ARBA00022679"/>
    </source>
</evidence>
<dbReference type="CTD" id="120892"/>
<feature type="domain" description="Roc" evidence="15">
    <location>
        <begin position="951"/>
        <end position="1134"/>
    </location>
</feature>
<dbReference type="Pfam" id="PF16095">
    <property type="entry name" value="COR-A"/>
    <property type="match status" value="1"/>
</dbReference>
<dbReference type="GO" id="GO:0004674">
    <property type="term" value="F:protein serine/threonine kinase activity"/>
    <property type="evidence" value="ECO:0007669"/>
    <property type="project" value="UniProtKB-KW"/>
</dbReference>
<organism evidence="16 17">
    <name type="scientific">Leptonychotes weddellii</name>
    <name type="common">Weddell seal</name>
    <name type="synonym">Otaria weddellii</name>
    <dbReference type="NCBI Taxonomy" id="9713"/>
    <lineage>
        <taxon>Eukaryota</taxon>
        <taxon>Metazoa</taxon>
        <taxon>Chordata</taxon>
        <taxon>Craniata</taxon>
        <taxon>Vertebrata</taxon>
        <taxon>Euteleostomi</taxon>
        <taxon>Mammalia</taxon>
        <taxon>Eutheria</taxon>
        <taxon>Laurasiatheria</taxon>
        <taxon>Carnivora</taxon>
        <taxon>Caniformia</taxon>
        <taxon>Pinnipedia</taxon>
        <taxon>Phocidae</taxon>
        <taxon>Monachinae</taxon>
        <taxon>Lobodontini</taxon>
        <taxon>Leptonychotes</taxon>
    </lineage>
</organism>
<dbReference type="InterPro" id="IPR057263">
    <property type="entry name" value="COR-B"/>
</dbReference>
<accession>A0A2U3X8F1</accession>
<dbReference type="GO" id="GO:0007154">
    <property type="term" value="P:cell communication"/>
    <property type="evidence" value="ECO:0007669"/>
    <property type="project" value="UniProtKB-ARBA"/>
</dbReference>
<evidence type="ECO:0000313" key="17">
    <source>
        <dbReference type="RefSeq" id="XP_006727769.1"/>
    </source>
</evidence>
<dbReference type="InterPro" id="IPR011009">
    <property type="entry name" value="Kinase-like_dom_sf"/>
</dbReference>
<dbReference type="CDD" id="cd14068">
    <property type="entry name" value="STKc_LRRK2"/>
    <property type="match status" value="1"/>
</dbReference>
<dbReference type="PANTHER" id="PTHR48005">
    <property type="entry name" value="LEUCINE RICH REPEAT KINASE 2"/>
    <property type="match status" value="1"/>
</dbReference>
<evidence type="ECO:0000256" key="9">
    <source>
        <dbReference type="ARBA" id="ARBA00022840"/>
    </source>
</evidence>
<dbReference type="PROSITE" id="PS51450">
    <property type="entry name" value="LRR"/>
    <property type="match status" value="2"/>
</dbReference>
<dbReference type="Pfam" id="PF23748">
    <property type="entry name" value="Beta-prop_LRRK2"/>
    <property type="match status" value="1"/>
</dbReference>
<dbReference type="Pfam" id="PF08477">
    <property type="entry name" value="Roc"/>
    <property type="match status" value="1"/>
</dbReference>
<dbReference type="SMART" id="SM00369">
    <property type="entry name" value="LRR_TYP"/>
    <property type="match status" value="5"/>
</dbReference>
<dbReference type="SMART" id="SM00175">
    <property type="entry name" value="RAB"/>
    <property type="match status" value="1"/>
</dbReference>
<sequence>MASGSCQGCEEEDEETLKKLIVRLNNVQEGKQIETLVQILEDMLVFTYADHASKLFQGKKVHVPVLIVLDLYIRVASVQQVGWSLLCKLIEICPNTMQSLMGPQDIGHDWEVLGVHQLILKMLTVHNASVNLLTVGLKALDLLLTSGKITLLILDEESDIFLLIFDAMRTFSANDEVQKLGCKALRVLFERVSEEQLTEFVENKDYMILLNALKNFKDEEEIVFHVLHCLHSLAIPCNNVEVLMSGNVRCYNIVVEAMKAFPVNEKIQEVSCCLLHRLTLGNFFNILVLNEVHEFVVKAVRRYSENATLQIAALSCLALLTETIFLNQDLEEKNENSETDDEEEDKLFWLEACYKALTWHRKNKHVQEAACWALNNLLMYQNSLHEKIGDEDGQFPAHREVMLSMLMHSSSKEVFQASANALSTLLEQNVNFRKILLSKGIYLNVLELMQKHIHSPEVAESGCKMLNHLFEGSNATLDTMSAVAPKIITVMKSHEASLSVQLEALRAVLHFIVPVDRASYSFTFQKLFLHRPVCEKASSAKLVELLLNGGSREQDVRKALTISIAKGDSQIISLLLRRLALDVANNSICLGGFCIGKIEPSWLGPLFPDKTSNLRKETINIYLPLFYRLKIGSEGSFLVKRKSNSISVGEFYRDRALQRCSPNLQRHSNSLEPIFDHEDLLRQKRKILSSDDSLRSSKLQSHMRHSDSISSLASEREYITSLDLSANELRDIDALSQRCCISGHLEHLEKLELHQNALASFPQQLCETLKCLTHLDLHSNKFTSFPSYLLKMNCIANLDVSRNDISPSVVLDPAVKCPTLKQFNLSYNQLSSFPENLGVVVEKLEQLILEGNKIPEICSPLSLKELKILNLSKNHITSLSEDFLEACPKVESFSARMNYLAVMPFLPSSLTSLKLSQNSFTCVPEAILNLPHLLFNFCLSNTRFLQQRLKKAVPYNRMKLMIVGNTGSGKTTLLQQLTKTKKSDLGVQSSTVGIDVKDWPIQIRGKGKKDLILNVWDFAGREEFYSTHPHFMTQRALYLAVYDLSKGQAEVDAMKPWLFNIKARASSSPVILVGTHLDVSDEKQRKACISKITKELLNKRGFPAIRDYHFVNATEESDALAKLRKTIINESLNFKIRDQPVVGQLIPDCYVELEKIILSERKNVPIEFPVIDRKRLLQLVKENQLQLDENELPHAVHFLNESGVLLHFQDPALQLSDLYFVEPKWLCKVMAQILTVKVEGYPKHPKGIISRRDVEKFLSKKKRFPKNYMSQYFKLLEKFQIALPIGEEYLLVPSSLSDHRPVIELPHCENSEIIIRLYEMPYFPMGFWSRLINRLLEISPYMLSGRERALRPNRMYWRQGIYLNWSPEAYCLVGSEVLDNHPESFLKITVPSCRKGCILLGQVVDHIDSLMEEWFPGLLEIDICGEGETLLKKWALYSFNDGEEHQKILLDDLTKKAEEGDLLINPDQPRLTIPISQIAPDLILADLPRNIMLNNDELEFEQAPEFLLGDGSFGSVYRASYEGEEVAVKIFNKHTSLRLLRQELVVLCHLHHPSLISLLAAGIRPRMLVMELASKGSLDRLLQQDKGSLTRTLQHRIALHVADGLRYLHSAMIIYRDLKPHNVLLFTLYPNAGIIAKIADYGIAQYCCRMGIKTSEGTPGFRAPEVAKGNVIYNQQADVYSFGLLLYDILTTGGRIAEGLKFPNEFDELAIQGKLPDPVKEYGCAPWPMVEKLIKKCLKENPQERPTSAQVFDTLNSAELICLMRHISIPKNFSVECMVATNHNSKNASIWLGCGHRDKGQLLFLDLNTEKHTPEEVIDSRILCLALVPLPVEKESWIVCGTQSGMLLVINTEDGEKRHTLEKMTDSVTCLYCSPFPKQSKQKNFLLVGTADGNLAIFEDKTVKCKGAAPLKILNIGNVSTPLMCLSESMNSTEKNIMWGGCGTKLFSFSDDFTIQKLIETKTNQLFSYAAFSDSNIIAVVVDTALYVAKKNSPFVEVRDKKTEKLFELIDCVHFLKEEMVKVNAESKHKLSYSGRVKTLCLQKNTALWIGTGGGHILLLDLSTRRIIRIIHNFCDSVRVMMTAQLGSLKNVMLVLGYIRKSTESTQYQKEIQSCLSVWDINLPHEVQNLEKHIEVRKELAEKMRRISVE</sequence>
<dbReference type="InterPro" id="IPR027417">
    <property type="entry name" value="P-loop_NTPase"/>
</dbReference>
<dbReference type="GeneID" id="102739535"/>
<dbReference type="STRING" id="9713.A0A2U3X8F1"/>
<keyword evidence="3" id="KW-0853">WD repeat</keyword>
<dbReference type="OrthoDB" id="8940716at2759"/>
<dbReference type="InterPro" id="IPR056597">
    <property type="entry name" value="ARM_LRRK2"/>
</dbReference>
<comment type="catalytic activity">
    <reaction evidence="11">
        <text>L-threonyl-[protein] + ATP = O-phospho-L-threonyl-[protein] + ADP + H(+)</text>
        <dbReference type="Rhea" id="RHEA:46608"/>
        <dbReference type="Rhea" id="RHEA-COMP:11060"/>
        <dbReference type="Rhea" id="RHEA-COMP:11605"/>
        <dbReference type="ChEBI" id="CHEBI:15378"/>
        <dbReference type="ChEBI" id="CHEBI:30013"/>
        <dbReference type="ChEBI" id="CHEBI:30616"/>
        <dbReference type="ChEBI" id="CHEBI:61977"/>
        <dbReference type="ChEBI" id="CHEBI:456216"/>
        <dbReference type="EC" id="2.7.11.1"/>
    </reaction>
</comment>
<dbReference type="PRINTS" id="PR00449">
    <property type="entry name" value="RASTRNSFRMNG"/>
</dbReference>
<dbReference type="GO" id="GO:0005524">
    <property type="term" value="F:ATP binding"/>
    <property type="evidence" value="ECO:0007669"/>
    <property type="project" value="UniProtKB-UniRule"/>
</dbReference>
<dbReference type="InterPro" id="IPR016024">
    <property type="entry name" value="ARM-type_fold"/>
</dbReference>
<comment type="catalytic activity">
    <reaction evidence="12">
        <text>L-seryl-[protein] + ATP = O-phospho-L-seryl-[protein] + ADP + H(+)</text>
        <dbReference type="Rhea" id="RHEA:17989"/>
        <dbReference type="Rhea" id="RHEA-COMP:9863"/>
        <dbReference type="Rhea" id="RHEA-COMP:11604"/>
        <dbReference type="ChEBI" id="CHEBI:15378"/>
        <dbReference type="ChEBI" id="CHEBI:29999"/>
        <dbReference type="ChEBI" id="CHEBI:30616"/>
        <dbReference type="ChEBI" id="CHEBI:83421"/>
        <dbReference type="ChEBI" id="CHEBI:456216"/>
        <dbReference type="EC" id="2.7.11.1"/>
    </reaction>
</comment>
<dbReference type="KEGG" id="lww:102739535"/>
<protein>
    <recommendedName>
        <fullName evidence="1">non-specific serine/threonine protein kinase</fullName>
        <ecNumber evidence="1">2.7.11.1</ecNumber>
    </recommendedName>
</protein>
<dbReference type="RefSeq" id="XP_006727769.1">
    <property type="nucleotide sequence ID" value="XM_006727706.2"/>
</dbReference>
<evidence type="ECO:0000256" key="10">
    <source>
        <dbReference type="ARBA" id="ARBA00023134"/>
    </source>
</evidence>
<dbReference type="InterPro" id="IPR008271">
    <property type="entry name" value="Ser/Thr_kinase_AS"/>
</dbReference>
<dbReference type="InterPro" id="IPR032675">
    <property type="entry name" value="LRR_dom_sf"/>
</dbReference>
<dbReference type="FunFam" id="1.10.10.10:FF:001161">
    <property type="entry name" value="Leucine-rich repeat serine/threonine-protein kinase 2"/>
    <property type="match status" value="1"/>
</dbReference>
<dbReference type="Gene3D" id="3.30.200.20">
    <property type="entry name" value="Phosphorylase Kinase, domain 1"/>
    <property type="match status" value="1"/>
</dbReference>
<dbReference type="InterPro" id="IPR036322">
    <property type="entry name" value="WD40_repeat_dom_sf"/>
</dbReference>
<keyword evidence="5" id="KW-0808">Transferase</keyword>
<evidence type="ECO:0000256" key="12">
    <source>
        <dbReference type="ARBA" id="ARBA00048679"/>
    </source>
</evidence>
<dbReference type="InterPro" id="IPR003591">
    <property type="entry name" value="Leu-rich_rpt_typical-subtyp"/>
</dbReference>
<dbReference type="FunFam" id="2.130.10.10:FF:000481">
    <property type="entry name" value="Leucine-rich repeat serine/threonine-protein kinase 2"/>
    <property type="match status" value="1"/>
</dbReference>
<gene>
    <name evidence="17" type="primary">LRRK2</name>
</gene>
<dbReference type="Gene3D" id="3.80.10.10">
    <property type="entry name" value="Ribonuclease Inhibitor"/>
    <property type="match status" value="2"/>
</dbReference>
<dbReference type="InterPro" id="IPR000719">
    <property type="entry name" value="Prot_kinase_dom"/>
</dbReference>
<dbReference type="Gene3D" id="1.25.10.10">
    <property type="entry name" value="Leucine-rich Repeat Variant"/>
    <property type="match status" value="2"/>
</dbReference>
<dbReference type="Pfam" id="PF25497">
    <property type="entry name" value="COR-B"/>
    <property type="match status" value="1"/>
</dbReference>
<dbReference type="Pfam" id="PF00069">
    <property type="entry name" value="Pkinase"/>
    <property type="match status" value="1"/>
</dbReference>
<evidence type="ECO:0000256" key="8">
    <source>
        <dbReference type="ARBA" id="ARBA00022777"/>
    </source>
</evidence>
<evidence type="ECO:0000256" key="2">
    <source>
        <dbReference type="ARBA" id="ARBA00022527"/>
    </source>
</evidence>
<dbReference type="GO" id="GO:0005829">
    <property type="term" value="C:cytosol"/>
    <property type="evidence" value="ECO:0007669"/>
    <property type="project" value="UniProtKB-ARBA"/>
</dbReference>
<evidence type="ECO:0000259" key="14">
    <source>
        <dbReference type="PROSITE" id="PS50011"/>
    </source>
</evidence>
<feature type="binding site" evidence="13">
    <location>
        <position position="1529"/>
    </location>
    <ligand>
        <name>ATP</name>
        <dbReference type="ChEBI" id="CHEBI:30616"/>
    </ligand>
</feature>
<dbReference type="PROSITE" id="PS50011">
    <property type="entry name" value="PROTEIN_KINASE_DOM"/>
    <property type="match status" value="1"/>
</dbReference>
<dbReference type="NCBIfam" id="TIGR00231">
    <property type="entry name" value="small_GTP"/>
    <property type="match status" value="1"/>
</dbReference>
<keyword evidence="16" id="KW-1185">Reference proteome</keyword>
<dbReference type="SMART" id="SM00220">
    <property type="entry name" value="S_TKc"/>
    <property type="match status" value="1"/>
</dbReference>
<dbReference type="PROSITE" id="PS51419">
    <property type="entry name" value="RAB"/>
    <property type="match status" value="1"/>
</dbReference>
<evidence type="ECO:0000313" key="16">
    <source>
        <dbReference type="Proteomes" id="UP000245341"/>
    </source>
</evidence>
<evidence type="ECO:0000256" key="7">
    <source>
        <dbReference type="ARBA" id="ARBA00022741"/>
    </source>
</evidence>
<dbReference type="SUPFAM" id="SSF48371">
    <property type="entry name" value="ARM repeat"/>
    <property type="match status" value="1"/>
</dbReference>
<dbReference type="PANTHER" id="PTHR48005:SF13">
    <property type="entry name" value="SERINE_THREONINE-PROTEIN KINASE DDB_G0278509-RELATED"/>
    <property type="match status" value="1"/>
</dbReference>
<keyword evidence="7 13" id="KW-0547">Nucleotide-binding</keyword>
<dbReference type="InterPro" id="IPR001611">
    <property type="entry name" value="Leu-rich_rpt"/>
</dbReference>
<evidence type="ECO:0000256" key="1">
    <source>
        <dbReference type="ARBA" id="ARBA00012513"/>
    </source>
</evidence>
<dbReference type="Gene3D" id="3.40.50.300">
    <property type="entry name" value="P-loop containing nucleotide triphosphate hydrolases"/>
    <property type="match status" value="1"/>
</dbReference>
<keyword evidence="10" id="KW-0342">GTP-binding</keyword>